<feature type="domain" description="AB hydrolase-1" evidence="1">
    <location>
        <begin position="8"/>
        <end position="221"/>
    </location>
</feature>
<gene>
    <name evidence="2" type="ORF">GX570_09735</name>
</gene>
<dbReference type="InterPro" id="IPR052897">
    <property type="entry name" value="Sec-Metab_Biosynth_Hydrolase"/>
</dbReference>
<dbReference type="InterPro" id="IPR029058">
    <property type="entry name" value="AB_hydrolase_fold"/>
</dbReference>
<dbReference type="AlphaFoldDB" id="A0A847HE63"/>
<dbReference type="GO" id="GO:0016787">
    <property type="term" value="F:hydrolase activity"/>
    <property type="evidence" value="ECO:0007669"/>
    <property type="project" value="UniProtKB-KW"/>
</dbReference>
<dbReference type="Gene3D" id="3.40.50.1820">
    <property type="entry name" value="alpha/beta hydrolase"/>
    <property type="match status" value="1"/>
</dbReference>
<keyword evidence="2" id="KW-0378">Hydrolase</keyword>
<protein>
    <submittedName>
        <fullName evidence="2">Alpha/beta hydrolase</fullName>
    </submittedName>
</protein>
<dbReference type="SUPFAM" id="SSF53474">
    <property type="entry name" value="alpha/beta-Hydrolases"/>
    <property type="match status" value="1"/>
</dbReference>
<reference evidence="2 3" key="1">
    <citation type="journal article" date="2020" name="Biotechnol. Biofuels">
        <title>New insights from the biogas microbiome by comprehensive genome-resolved metagenomics of nearly 1600 species originating from multiple anaerobic digesters.</title>
        <authorList>
            <person name="Campanaro S."/>
            <person name="Treu L."/>
            <person name="Rodriguez-R L.M."/>
            <person name="Kovalovszki A."/>
            <person name="Ziels R.M."/>
            <person name="Maus I."/>
            <person name="Zhu X."/>
            <person name="Kougias P.G."/>
            <person name="Basile A."/>
            <person name="Luo G."/>
            <person name="Schluter A."/>
            <person name="Konstantinidis K.T."/>
            <person name="Angelidaki I."/>
        </authorList>
    </citation>
    <scope>NUCLEOTIDE SEQUENCE [LARGE SCALE GENOMIC DNA]</scope>
    <source>
        <strain evidence="2">AS06rmzACSIP_235</strain>
    </source>
</reference>
<dbReference type="InterPro" id="IPR000073">
    <property type="entry name" value="AB_hydrolase_1"/>
</dbReference>
<dbReference type="EMBL" id="JAAYYP010000348">
    <property type="protein sequence ID" value="NLF91606.1"/>
    <property type="molecule type" value="Genomic_DNA"/>
</dbReference>
<accession>A0A847HE63</accession>
<dbReference type="PANTHER" id="PTHR37017:SF11">
    <property type="entry name" value="ESTERASE_LIPASE_THIOESTERASE DOMAIN-CONTAINING PROTEIN"/>
    <property type="match status" value="1"/>
</dbReference>
<organism evidence="2 3">
    <name type="scientific">Corynebacterium marinum</name>
    <dbReference type="NCBI Taxonomy" id="349751"/>
    <lineage>
        <taxon>Bacteria</taxon>
        <taxon>Bacillati</taxon>
        <taxon>Actinomycetota</taxon>
        <taxon>Actinomycetes</taxon>
        <taxon>Mycobacteriales</taxon>
        <taxon>Corynebacteriaceae</taxon>
        <taxon>Corynebacterium</taxon>
    </lineage>
</organism>
<evidence type="ECO:0000313" key="2">
    <source>
        <dbReference type="EMBL" id="NLF91606.1"/>
    </source>
</evidence>
<evidence type="ECO:0000259" key="1">
    <source>
        <dbReference type="Pfam" id="PF12697"/>
    </source>
</evidence>
<dbReference type="PANTHER" id="PTHR37017">
    <property type="entry name" value="AB HYDROLASE-1 DOMAIN-CONTAINING PROTEIN-RELATED"/>
    <property type="match status" value="1"/>
</dbReference>
<comment type="caution">
    <text evidence="2">The sequence shown here is derived from an EMBL/GenBank/DDBJ whole genome shotgun (WGS) entry which is preliminary data.</text>
</comment>
<sequence length="228" mass="24999">MTTRSVPILFIGGSGLTAWIWDDVRRHLGDRPLDRVAARPASGEQASLEEYVDAAIGSAPAGKFLIVAHSSGGVIGAEVARRVSDRVKGFLAVSAVIPAPGGSFIGAMPIPNRWILGVMMRMTSTRPPASVIRRGLAYGLPEEITRRIIEEFVPESDRLYRDRTGTGPLEVESGYVFTTADREFPLKLQQQSAQRLGARWTSELSTGHLPMIEDPQEMAEVVIRYLER</sequence>
<dbReference type="Proteomes" id="UP000523614">
    <property type="component" value="Unassembled WGS sequence"/>
</dbReference>
<proteinExistence type="predicted"/>
<name>A0A847HE63_9CORY</name>
<evidence type="ECO:0000313" key="3">
    <source>
        <dbReference type="Proteomes" id="UP000523614"/>
    </source>
</evidence>
<dbReference type="Pfam" id="PF12697">
    <property type="entry name" value="Abhydrolase_6"/>
    <property type="match status" value="1"/>
</dbReference>